<gene>
    <name evidence="1" type="ORF">QNH46_05630</name>
</gene>
<reference evidence="1" key="1">
    <citation type="submission" date="2023-05" db="EMBL/GenBank/DDBJ databases">
        <title>Comparative genomics of Bacillaceae isolates and their secondary metabolite potential.</title>
        <authorList>
            <person name="Song L."/>
            <person name="Nielsen L.J."/>
            <person name="Mohite O."/>
            <person name="Xu X."/>
            <person name="Weber T."/>
            <person name="Kovacs A.T."/>
        </authorList>
    </citation>
    <scope>NUCLEOTIDE SEQUENCE</scope>
    <source>
        <strain evidence="1">B2_4</strain>
    </source>
</reference>
<evidence type="ECO:0000313" key="1">
    <source>
        <dbReference type="EMBL" id="WHX50145.1"/>
    </source>
</evidence>
<dbReference type="KEGG" id="pwn:QNH46_05630"/>
<dbReference type="InterPro" id="IPR024499">
    <property type="entry name" value="Mbeg1-like"/>
</dbReference>
<dbReference type="Pfam" id="PF11187">
    <property type="entry name" value="Mbeg1-like"/>
    <property type="match status" value="1"/>
</dbReference>
<dbReference type="SUPFAM" id="SSF53474">
    <property type="entry name" value="alpha/beta-Hydrolases"/>
    <property type="match status" value="1"/>
</dbReference>
<evidence type="ECO:0000313" key="2">
    <source>
        <dbReference type="Proteomes" id="UP001177943"/>
    </source>
</evidence>
<dbReference type="Gene3D" id="3.40.50.1820">
    <property type="entry name" value="alpha/beta hydrolase"/>
    <property type="match status" value="1"/>
</dbReference>
<name>A0AA95I5C8_9BACL</name>
<organism evidence="1 2">
    <name type="scientific">Paenibacillus woosongensis</name>
    <dbReference type="NCBI Taxonomy" id="307580"/>
    <lineage>
        <taxon>Bacteria</taxon>
        <taxon>Bacillati</taxon>
        <taxon>Bacillota</taxon>
        <taxon>Bacilli</taxon>
        <taxon>Bacillales</taxon>
        <taxon>Paenibacillaceae</taxon>
        <taxon>Paenibacillus</taxon>
    </lineage>
</organism>
<dbReference type="InterPro" id="IPR029058">
    <property type="entry name" value="AB_hydrolase_fold"/>
</dbReference>
<accession>A0AA95I5C8</accession>
<dbReference type="Gene3D" id="1.20.120.20">
    <property type="entry name" value="Apolipoprotein"/>
    <property type="match status" value="1"/>
</dbReference>
<dbReference type="AlphaFoldDB" id="A0AA95I5C8"/>
<dbReference type="Proteomes" id="UP001177943">
    <property type="component" value="Chromosome"/>
</dbReference>
<dbReference type="RefSeq" id="WP_283927236.1">
    <property type="nucleotide sequence ID" value="NZ_CP126084.1"/>
</dbReference>
<protein>
    <submittedName>
        <fullName evidence="1">DUF2974 domain-containing protein</fullName>
    </submittedName>
</protein>
<dbReference type="EMBL" id="CP126084">
    <property type="protein sequence ID" value="WHX50145.1"/>
    <property type="molecule type" value="Genomic_DNA"/>
</dbReference>
<sequence>MAELKENQLLLLNNLIYLQEVADSNNKKVGDIVDSFLYGNGLDKSRNLGKIGTDDEYPCKMSKEEWLVILRAIEKDSQLRSLTVADGRTGVMFDKNGKTIRGSDGKPLEAGMRAATFVDPQGEATVVFRGTGGDYEWHDNGQGGYLSDTQQQIAALEYIESLKYENITVTGHSKGGNKTQYVAILSDKVDRALSFDGQGFSKEFIEKYKDRIEANKHKITSVSAKDDFVNCLLNPIAGTIKYIETDKQEQFIYNHRPNIILDENGQVRELAEQGDIPKFINEFTIYINETMEEPYRSYALDGVLAFMESGAEGFEKEGDFQKWVGAAMVLSHLDDYAFSKIAEEYGDEVELVVTFIAAYLFPYIFADDFLKSLGKNIMNGINYVMDKLNQFGDWIVKQLTIAAAKLVKAGKMVGDALTRFAEQVKTEWGKFKERAKELAKDIAVAGVRAAQAIERFKEKVKNAVTSFFRSIAERTKKIIAAIKQAWDKTVNDVSNSVNTAINEAKAGLSKRYDAFKSNIKLLAQLPKRAAGMLTARKAPSSGKNKNYTAKIIKGYGSHTSVKLAVDFSRLNHLKLKFKNFEDYLGSRVQQMLSQAERISSSTGRSYSESNVQRQVHQVHRACEQVRQRHRKVAAELQSKAKFLTHAEEQYRKIERMISKDISVGVSF</sequence>
<proteinExistence type="predicted"/>